<proteinExistence type="predicted"/>
<feature type="compositionally biased region" description="Basic and acidic residues" evidence="8">
    <location>
        <begin position="99"/>
        <end position="125"/>
    </location>
</feature>
<dbReference type="GO" id="GO:0000977">
    <property type="term" value="F:RNA polymerase II transcription regulatory region sequence-specific DNA binding"/>
    <property type="evidence" value="ECO:0007669"/>
    <property type="project" value="TreeGrafter"/>
</dbReference>
<evidence type="ECO:0000259" key="9">
    <source>
        <dbReference type="PROSITE" id="PS50048"/>
    </source>
</evidence>
<evidence type="ECO:0000313" key="11">
    <source>
        <dbReference type="Proteomes" id="UP000800036"/>
    </source>
</evidence>
<dbReference type="PROSITE" id="PS50048">
    <property type="entry name" value="ZN2_CY6_FUNGAL_2"/>
    <property type="match status" value="1"/>
</dbReference>
<comment type="subcellular location">
    <subcellularLocation>
        <location evidence="1">Nucleus</location>
    </subcellularLocation>
</comment>
<dbReference type="GO" id="GO:0000981">
    <property type="term" value="F:DNA-binding transcription factor activity, RNA polymerase II-specific"/>
    <property type="evidence" value="ECO:0007669"/>
    <property type="project" value="InterPro"/>
</dbReference>
<keyword evidence="3" id="KW-0862">Zinc</keyword>
<dbReference type="SMART" id="SM00066">
    <property type="entry name" value="GAL4"/>
    <property type="match status" value="1"/>
</dbReference>
<protein>
    <recommendedName>
        <fullName evidence="9">Zn(2)-C6 fungal-type domain-containing protein</fullName>
    </recommendedName>
</protein>
<evidence type="ECO:0000256" key="8">
    <source>
        <dbReference type="SAM" id="MobiDB-lite"/>
    </source>
</evidence>
<evidence type="ECO:0000256" key="2">
    <source>
        <dbReference type="ARBA" id="ARBA00022723"/>
    </source>
</evidence>
<dbReference type="PROSITE" id="PS00463">
    <property type="entry name" value="ZN2_CY6_FUNGAL_1"/>
    <property type="match status" value="1"/>
</dbReference>
<keyword evidence="2" id="KW-0479">Metal-binding</keyword>
<dbReference type="GO" id="GO:0008270">
    <property type="term" value="F:zinc ion binding"/>
    <property type="evidence" value="ECO:0007669"/>
    <property type="project" value="InterPro"/>
</dbReference>
<dbReference type="PANTHER" id="PTHR31986">
    <property type="entry name" value="REGULATOR OF DRUG SENSITIVITY 2"/>
    <property type="match status" value="1"/>
</dbReference>
<feature type="compositionally biased region" description="Polar residues" evidence="8">
    <location>
        <begin position="128"/>
        <end position="139"/>
    </location>
</feature>
<dbReference type="OrthoDB" id="65716at2759"/>
<feature type="region of interest" description="Disordered" evidence="8">
    <location>
        <begin position="99"/>
        <end position="175"/>
    </location>
</feature>
<feature type="domain" description="Zn(2)-C6 fungal-type" evidence="9">
    <location>
        <begin position="66"/>
        <end position="95"/>
    </location>
</feature>
<dbReference type="PANTHER" id="PTHR31986:SF7">
    <property type="entry name" value="REGULATOR OF DRUG SENSITIVITY 2"/>
    <property type="match status" value="1"/>
</dbReference>
<dbReference type="Gene3D" id="4.10.240.10">
    <property type="entry name" value="Zn(2)-C6 fungal-type DNA-binding domain"/>
    <property type="match status" value="1"/>
</dbReference>
<evidence type="ECO:0000256" key="4">
    <source>
        <dbReference type="ARBA" id="ARBA00023015"/>
    </source>
</evidence>
<keyword evidence="6" id="KW-0804">Transcription</keyword>
<feature type="compositionally biased region" description="Polar residues" evidence="8">
    <location>
        <begin position="260"/>
        <end position="272"/>
    </location>
</feature>
<dbReference type="InterPro" id="IPR001138">
    <property type="entry name" value="Zn2Cys6_DnaBD"/>
</dbReference>
<dbReference type="AlphaFoldDB" id="A0A6A5VLB2"/>
<dbReference type="GO" id="GO:0005634">
    <property type="term" value="C:nucleus"/>
    <property type="evidence" value="ECO:0007669"/>
    <property type="project" value="UniProtKB-SubCell"/>
</dbReference>
<dbReference type="CDD" id="cd00067">
    <property type="entry name" value="GAL4"/>
    <property type="match status" value="1"/>
</dbReference>
<keyword evidence="4" id="KW-0805">Transcription regulation</keyword>
<evidence type="ECO:0000313" key="10">
    <source>
        <dbReference type="EMBL" id="KAF1978031.1"/>
    </source>
</evidence>
<dbReference type="SUPFAM" id="SSF57701">
    <property type="entry name" value="Zn2/Cys6 DNA-binding domain"/>
    <property type="match status" value="1"/>
</dbReference>
<reference evidence="10" key="1">
    <citation type="journal article" date="2020" name="Stud. Mycol.">
        <title>101 Dothideomycetes genomes: a test case for predicting lifestyles and emergence of pathogens.</title>
        <authorList>
            <person name="Haridas S."/>
            <person name="Albert R."/>
            <person name="Binder M."/>
            <person name="Bloem J."/>
            <person name="Labutti K."/>
            <person name="Salamov A."/>
            <person name="Andreopoulos B."/>
            <person name="Baker S."/>
            <person name="Barry K."/>
            <person name="Bills G."/>
            <person name="Bluhm B."/>
            <person name="Cannon C."/>
            <person name="Castanera R."/>
            <person name="Culley D."/>
            <person name="Daum C."/>
            <person name="Ezra D."/>
            <person name="Gonzalez J."/>
            <person name="Henrissat B."/>
            <person name="Kuo A."/>
            <person name="Liang C."/>
            <person name="Lipzen A."/>
            <person name="Lutzoni F."/>
            <person name="Magnuson J."/>
            <person name="Mondo S."/>
            <person name="Nolan M."/>
            <person name="Ohm R."/>
            <person name="Pangilinan J."/>
            <person name="Park H.-J."/>
            <person name="Ramirez L."/>
            <person name="Alfaro M."/>
            <person name="Sun H."/>
            <person name="Tritt A."/>
            <person name="Yoshinaga Y."/>
            <person name="Zwiers L.-H."/>
            <person name="Turgeon B."/>
            <person name="Goodwin S."/>
            <person name="Spatafora J."/>
            <person name="Crous P."/>
            <person name="Grigoriev I."/>
        </authorList>
    </citation>
    <scope>NUCLEOTIDE SEQUENCE</scope>
    <source>
        <strain evidence="10">CBS 107.79</strain>
    </source>
</reference>
<evidence type="ECO:0000256" key="5">
    <source>
        <dbReference type="ARBA" id="ARBA00023125"/>
    </source>
</evidence>
<dbReference type="InterPro" id="IPR053045">
    <property type="entry name" value="Zinc_cluster_trans_reg"/>
</dbReference>
<dbReference type="FunFam" id="4.10.240.10:FF:000002">
    <property type="entry name" value="Zn cluster transcription factor Rds2"/>
    <property type="match status" value="1"/>
</dbReference>
<dbReference type="EMBL" id="ML976661">
    <property type="protein sequence ID" value="KAF1978031.1"/>
    <property type="molecule type" value="Genomic_DNA"/>
</dbReference>
<dbReference type="Pfam" id="PF24990">
    <property type="entry name" value="PAS_13"/>
    <property type="match status" value="1"/>
</dbReference>
<feature type="compositionally biased region" description="Basic and acidic residues" evidence="8">
    <location>
        <begin position="23"/>
        <end position="32"/>
    </location>
</feature>
<gene>
    <name evidence="10" type="ORF">BU23DRAFT_249970</name>
</gene>
<evidence type="ECO:0000256" key="7">
    <source>
        <dbReference type="ARBA" id="ARBA00023242"/>
    </source>
</evidence>
<dbReference type="InterPro" id="IPR056751">
    <property type="entry name" value="PAS_13"/>
</dbReference>
<evidence type="ECO:0000256" key="6">
    <source>
        <dbReference type="ARBA" id="ARBA00023163"/>
    </source>
</evidence>
<dbReference type="InterPro" id="IPR036864">
    <property type="entry name" value="Zn2-C6_fun-type_DNA-bd_sf"/>
</dbReference>
<dbReference type="Proteomes" id="UP000800036">
    <property type="component" value="Unassembled WGS sequence"/>
</dbReference>
<name>A0A6A5VLB2_9PLEO</name>
<organism evidence="10 11">
    <name type="scientific">Bimuria novae-zelandiae CBS 107.79</name>
    <dbReference type="NCBI Taxonomy" id="1447943"/>
    <lineage>
        <taxon>Eukaryota</taxon>
        <taxon>Fungi</taxon>
        <taxon>Dikarya</taxon>
        <taxon>Ascomycota</taxon>
        <taxon>Pezizomycotina</taxon>
        <taxon>Dothideomycetes</taxon>
        <taxon>Pleosporomycetidae</taxon>
        <taxon>Pleosporales</taxon>
        <taxon>Massarineae</taxon>
        <taxon>Didymosphaeriaceae</taxon>
        <taxon>Bimuria</taxon>
    </lineage>
</organism>
<dbReference type="Pfam" id="PF00172">
    <property type="entry name" value="Zn_clus"/>
    <property type="match status" value="1"/>
</dbReference>
<keyword evidence="5" id="KW-0238">DNA-binding</keyword>
<evidence type="ECO:0000256" key="3">
    <source>
        <dbReference type="ARBA" id="ARBA00022833"/>
    </source>
</evidence>
<keyword evidence="11" id="KW-1185">Reference proteome</keyword>
<feature type="region of interest" description="Disordered" evidence="8">
    <location>
        <begin position="1"/>
        <end position="62"/>
    </location>
</feature>
<feature type="region of interest" description="Disordered" evidence="8">
    <location>
        <begin position="260"/>
        <end position="291"/>
    </location>
</feature>
<feature type="compositionally biased region" description="Polar residues" evidence="8">
    <location>
        <begin position="279"/>
        <end position="290"/>
    </location>
</feature>
<keyword evidence="7" id="KW-0539">Nucleus</keyword>
<accession>A0A6A5VLB2</accession>
<sequence length="523" mass="58092">MTEETQETNGSGAAHAPASMSADRSKSVDRPKTSKSGSPLKDKGPSASGSDVPTKTPKKRRKVNHACIYCRRSHMTCDLERPCTRCIKRNIGHLCHDEPREGVKKSKTDPENLTGDKEGSKHDAAPTESASNPITQQTNAPDASLTLAPPPLPPDRGASTAPIAQPTPVSAPQLPALASQSPSMFNLNDWNNSSNNNFQDMHQFHPSYMFGTSEISNEFNLLNDFLNSNVMDDGNFYGSGDYHQLFSDASLMNMSTLNNNTPFNPNASSSAQLLPPPAQTTTDSSMQRPSSAFPLEKAREKYYMTAADPAGTDSPEERMNKLLKAKMDAGLLKPFNYVKGYARLNQYMEQNLQSISRVRILRQLDRFRPKFRERVQSSTDVDLVRIEIWFDRSLMEYDRVFASMAIPACCWRRTGEIYRGNKEMARLIHVPMSKLRDGTVALHEILSEPSLVSYWEKFGAIAFDNNQKAILTSCSLKNPDPNSKDPEIRCCFSFTIKRDTLNIPSLIVGNFLPILDATPSPTA</sequence>
<evidence type="ECO:0000256" key="1">
    <source>
        <dbReference type="ARBA" id="ARBA00004123"/>
    </source>
</evidence>